<keyword evidence="1" id="KW-0695">RNA-directed DNA polymerase</keyword>
<gene>
    <name evidence="1" type="ORF">PoB_006315500</name>
</gene>
<keyword evidence="1" id="KW-0548">Nucleotidyltransferase</keyword>
<keyword evidence="2" id="KW-1185">Reference proteome</keyword>
<evidence type="ECO:0000313" key="2">
    <source>
        <dbReference type="Proteomes" id="UP000735302"/>
    </source>
</evidence>
<reference evidence="1 2" key="1">
    <citation type="journal article" date="2021" name="Elife">
        <title>Chloroplast acquisition without the gene transfer in kleptoplastic sea slugs, Plakobranchus ocellatus.</title>
        <authorList>
            <person name="Maeda T."/>
            <person name="Takahashi S."/>
            <person name="Yoshida T."/>
            <person name="Shimamura S."/>
            <person name="Takaki Y."/>
            <person name="Nagai Y."/>
            <person name="Toyoda A."/>
            <person name="Suzuki Y."/>
            <person name="Arimoto A."/>
            <person name="Ishii H."/>
            <person name="Satoh N."/>
            <person name="Nishiyama T."/>
            <person name="Hasebe M."/>
            <person name="Maruyama T."/>
            <person name="Minagawa J."/>
            <person name="Obokata J."/>
            <person name="Shigenobu S."/>
        </authorList>
    </citation>
    <scope>NUCLEOTIDE SEQUENCE [LARGE SCALE GENOMIC DNA]</scope>
</reference>
<comment type="caution">
    <text evidence="1">The sequence shown here is derived from an EMBL/GenBank/DDBJ whole genome shotgun (WGS) entry which is preliminary data.</text>
</comment>
<organism evidence="1 2">
    <name type="scientific">Plakobranchus ocellatus</name>
    <dbReference type="NCBI Taxonomy" id="259542"/>
    <lineage>
        <taxon>Eukaryota</taxon>
        <taxon>Metazoa</taxon>
        <taxon>Spiralia</taxon>
        <taxon>Lophotrochozoa</taxon>
        <taxon>Mollusca</taxon>
        <taxon>Gastropoda</taxon>
        <taxon>Heterobranchia</taxon>
        <taxon>Euthyneura</taxon>
        <taxon>Panpulmonata</taxon>
        <taxon>Sacoglossa</taxon>
        <taxon>Placobranchoidea</taxon>
        <taxon>Plakobranchidae</taxon>
        <taxon>Plakobranchus</taxon>
    </lineage>
</organism>
<keyword evidence="1" id="KW-0808">Transferase</keyword>
<dbReference type="EMBL" id="BLXT01007118">
    <property type="protein sequence ID" value="GFO36650.1"/>
    <property type="molecule type" value="Genomic_DNA"/>
</dbReference>
<sequence length="110" mass="12856">MYCRKAMLRLPQKSIVEEFKCGKARQMTILQDSEDPAVKSFQPKPSTDCKYKIDETVNQAKEGLKMKDCQWHGRPNLRRGRAYWMDMMIEKFQLISLNGINILKLSKTQA</sequence>
<dbReference type="GO" id="GO:0003964">
    <property type="term" value="F:RNA-directed DNA polymerase activity"/>
    <property type="evidence" value="ECO:0007669"/>
    <property type="project" value="UniProtKB-KW"/>
</dbReference>
<dbReference type="AlphaFoldDB" id="A0AAV4CXY4"/>
<proteinExistence type="predicted"/>
<name>A0AAV4CXY4_9GAST</name>
<evidence type="ECO:0000313" key="1">
    <source>
        <dbReference type="EMBL" id="GFO36650.1"/>
    </source>
</evidence>
<dbReference type="Proteomes" id="UP000735302">
    <property type="component" value="Unassembled WGS sequence"/>
</dbReference>
<protein>
    <submittedName>
        <fullName evidence="1">Reverse transcriptase</fullName>
    </submittedName>
</protein>
<accession>A0AAV4CXY4</accession>